<proteinExistence type="inferred from homology"/>
<dbReference type="InterPro" id="IPR005616">
    <property type="entry name" value="CcmH/CycL/Ccl2/NrfF_N"/>
</dbReference>
<comment type="function">
    <text evidence="5">Possible subunit of a heme lyase.</text>
</comment>
<sequence length="142" mass="15503">MTPASAVTPDEILDDPALEERARDISAGLRCLVCQNQSIDESDAELAKDLRVLVRQRLVEGDSDDEVIGYVVSRYGEFVLLKPRLSVQTVLLWSTPAIVLLGGLAYLFMNAGRGKTASGGTLLSKDEEADLRKVLSSRDHET</sequence>
<dbReference type="Gene3D" id="1.10.8.640">
    <property type="entry name" value="Cytochrome C biogenesis protein"/>
    <property type="match status" value="1"/>
</dbReference>
<comment type="similarity">
    <text evidence="1 5">Belongs to the CcmH/CycL/Ccl2/NrfF family.</text>
</comment>
<gene>
    <name evidence="7" type="ORF">OQ273_12020</name>
</gene>
<evidence type="ECO:0000256" key="2">
    <source>
        <dbReference type="ARBA" id="ARBA00022617"/>
    </source>
</evidence>
<keyword evidence="5" id="KW-0472">Membrane</keyword>
<dbReference type="AlphaFoldDB" id="A0A9X3ULZ5"/>
<evidence type="ECO:0000256" key="4">
    <source>
        <dbReference type="ARBA" id="ARBA00023004"/>
    </source>
</evidence>
<keyword evidence="3 5" id="KW-0479">Metal-binding</keyword>
<dbReference type="CDD" id="cd16378">
    <property type="entry name" value="CcmH_N"/>
    <property type="match status" value="1"/>
</dbReference>
<keyword evidence="5" id="KW-0812">Transmembrane</keyword>
<organism evidence="7 8">
    <name type="scientific">Hoeflea prorocentri</name>
    <dbReference type="NCBI Taxonomy" id="1922333"/>
    <lineage>
        <taxon>Bacteria</taxon>
        <taxon>Pseudomonadati</taxon>
        <taxon>Pseudomonadota</taxon>
        <taxon>Alphaproteobacteria</taxon>
        <taxon>Hyphomicrobiales</taxon>
        <taxon>Rhizobiaceae</taxon>
        <taxon>Hoeflea</taxon>
    </lineage>
</organism>
<dbReference type="Pfam" id="PF03918">
    <property type="entry name" value="CcmH"/>
    <property type="match status" value="1"/>
</dbReference>
<dbReference type="RefSeq" id="WP_267993086.1">
    <property type="nucleotide sequence ID" value="NZ_JAPJZI010000001.1"/>
</dbReference>
<evidence type="ECO:0000256" key="5">
    <source>
        <dbReference type="RuleBase" id="RU364112"/>
    </source>
</evidence>
<keyword evidence="2 5" id="KW-0349">Heme</keyword>
<evidence type="ECO:0000313" key="8">
    <source>
        <dbReference type="Proteomes" id="UP001151234"/>
    </source>
</evidence>
<keyword evidence="5" id="KW-1133">Transmembrane helix</keyword>
<keyword evidence="4 5" id="KW-0408">Iron</keyword>
<dbReference type="Proteomes" id="UP001151234">
    <property type="component" value="Unassembled WGS sequence"/>
</dbReference>
<feature type="transmembrane region" description="Helical" evidence="5">
    <location>
        <begin position="90"/>
        <end position="109"/>
    </location>
</feature>
<comment type="caution">
    <text evidence="7">The sequence shown here is derived from an EMBL/GenBank/DDBJ whole genome shotgun (WGS) entry which is preliminary data.</text>
</comment>
<keyword evidence="8" id="KW-1185">Reference proteome</keyword>
<dbReference type="PANTHER" id="PTHR47601">
    <property type="match status" value="1"/>
</dbReference>
<accession>A0A9X3ULZ5</accession>
<dbReference type="PANTHER" id="PTHR47601:SF1">
    <property type="entry name" value="CYTOCHROME C-TYPE BIOGENESIS CCMH-LIKE MITOCHONDRIAL PROTEIN"/>
    <property type="match status" value="1"/>
</dbReference>
<reference evidence="7" key="1">
    <citation type="submission" date="2022-11" db="EMBL/GenBank/DDBJ databases">
        <title>Draft genome sequence of Hoeflea poritis E7-10 and Hoeflea prorocentri PM5-8, separated from scleractinian coral Porites lutea and marine dinoflagellate.</title>
        <authorList>
            <person name="Zhang G."/>
            <person name="Wei Q."/>
            <person name="Cai L."/>
        </authorList>
    </citation>
    <scope>NUCLEOTIDE SEQUENCE</scope>
    <source>
        <strain evidence="7">PM5-8</strain>
    </source>
</reference>
<evidence type="ECO:0000256" key="3">
    <source>
        <dbReference type="ARBA" id="ARBA00022723"/>
    </source>
</evidence>
<protein>
    <recommendedName>
        <fullName evidence="5">Cytochrome c-type biogenesis protein</fullName>
    </recommendedName>
</protein>
<evidence type="ECO:0000313" key="7">
    <source>
        <dbReference type="EMBL" id="MDA5399301.1"/>
    </source>
</evidence>
<keyword evidence="5" id="KW-0732">Signal</keyword>
<dbReference type="EMBL" id="JAPJZI010000001">
    <property type="protein sequence ID" value="MDA5399301.1"/>
    <property type="molecule type" value="Genomic_DNA"/>
</dbReference>
<name>A0A9X3ULZ5_9HYPH</name>
<feature type="domain" description="CcmH/CycL/Ccl2/NrfF N-terminal" evidence="6">
    <location>
        <begin position="2"/>
        <end position="135"/>
    </location>
</feature>
<evidence type="ECO:0000256" key="1">
    <source>
        <dbReference type="ARBA" id="ARBA00010342"/>
    </source>
</evidence>
<dbReference type="GO" id="GO:0046872">
    <property type="term" value="F:metal ion binding"/>
    <property type="evidence" value="ECO:0007669"/>
    <property type="project" value="UniProtKB-KW"/>
</dbReference>
<evidence type="ECO:0000259" key="6">
    <source>
        <dbReference type="Pfam" id="PF03918"/>
    </source>
</evidence>
<dbReference type="InterPro" id="IPR038297">
    <property type="entry name" value="CcmH/CycL/NrfF/Ccl2_sf"/>
</dbReference>